<accession>A0ABD2K919</accession>
<name>A0ABD2K919_9BILA</name>
<dbReference type="Proteomes" id="UP001620626">
    <property type="component" value="Unassembled WGS sequence"/>
</dbReference>
<keyword evidence="3" id="KW-1185">Reference proteome</keyword>
<sequence>MTGLIRDRSRYFSSLPPRVESPFSGVEPLSSVTRHHHGSQIHYHRKLIRQTLERHVAGTRPCDQLSCSESTLDARRALGFVANKCAPLWGDWSFAQLCAWAAKATEQVVMTQRWPGIRASRTWEEPSRRWTQLRGQCTGTHTSTPDFPVRTLPQAKGRRALMSRVFSNASTLVPRQGVPIHELIGLVNHGNTPLARIPTPPPTLGHIYTSQLTRQISLTHRRAACFIHFDSCQSLEKLRPRQRWHPSSSHHRSMPSTSASKHLNPDGCAPHSEIASFFQPQYRKNGPPTTPHPRQPTNPKHLRLGTLYKLKN</sequence>
<protein>
    <submittedName>
        <fullName evidence="2">Uncharacterized protein</fullName>
    </submittedName>
</protein>
<gene>
    <name evidence="2" type="ORF">niasHT_022155</name>
</gene>
<feature type="region of interest" description="Disordered" evidence="1">
    <location>
        <begin position="239"/>
        <end position="312"/>
    </location>
</feature>
<reference evidence="2 3" key="1">
    <citation type="submission" date="2024-10" db="EMBL/GenBank/DDBJ databases">
        <authorList>
            <person name="Kim D."/>
        </authorList>
    </citation>
    <scope>NUCLEOTIDE SEQUENCE [LARGE SCALE GENOMIC DNA]</scope>
    <source>
        <strain evidence="2">BH-2024</strain>
    </source>
</reference>
<organism evidence="2 3">
    <name type="scientific">Heterodera trifolii</name>
    <dbReference type="NCBI Taxonomy" id="157864"/>
    <lineage>
        <taxon>Eukaryota</taxon>
        <taxon>Metazoa</taxon>
        <taxon>Ecdysozoa</taxon>
        <taxon>Nematoda</taxon>
        <taxon>Chromadorea</taxon>
        <taxon>Rhabditida</taxon>
        <taxon>Tylenchina</taxon>
        <taxon>Tylenchomorpha</taxon>
        <taxon>Tylenchoidea</taxon>
        <taxon>Heteroderidae</taxon>
        <taxon>Heteroderinae</taxon>
        <taxon>Heterodera</taxon>
    </lineage>
</organism>
<proteinExistence type="predicted"/>
<feature type="compositionally biased region" description="Basic residues" evidence="1">
    <location>
        <begin position="240"/>
        <end position="253"/>
    </location>
</feature>
<evidence type="ECO:0000313" key="3">
    <source>
        <dbReference type="Proteomes" id="UP001620626"/>
    </source>
</evidence>
<comment type="caution">
    <text evidence="2">The sequence shown here is derived from an EMBL/GenBank/DDBJ whole genome shotgun (WGS) entry which is preliminary data.</text>
</comment>
<dbReference type="EMBL" id="JBICBT010000809">
    <property type="protein sequence ID" value="KAL3099412.1"/>
    <property type="molecule type" value="Genomic_DNA"/>
</dbReference>
<evidence type="ECO:0000256" key="1">
    <source>
        <dbReference type="SAM" id="MobiDB-lite"/>
    </source>
</evidence>
<evidence type="ECO:0000313" key="2">
    <source>
        <dbReference type="EMBL" id="KAL3099412.1"/>
    </source>
</evidence>
<dbReference type="AlphaFoldDB" id="A0ABD2K919"/>